<reference evidence="1" key="1">
    <citation type="submission" date="2015-12" db="EMBL/GenBank/DDBJ databases">
        <title>Update maize B73 reference genome by single molecule sequencing technologies.</title>
        <authorList>
            <consortium name="Maize Genome Sequencing Project"/>
            <person name="Ware D."/>
        </authorList>
    </citation>
    <scope>NUCLEOTIDE SEQUENCE [LARGE SCALE GENOMIC DNA]</scope>
    <source>
        <tissue evidence="1">Seedling</tissue>
    </source>
</reference>
<gene>
    <name evidence="1" type="ORF">ZEAMMB73_Zm00001d030726</name>
</gene>
<accession>A0A1D6KE33</accession>
<protein>
    <submittedName>
        <fullName evidence="1">Uncharacterized protein</fullName>
    </submittedName>
</protein>
<sequence>MYQYFMANLISQVFYMLNRLKERKLLGSRKSCKHNYKLNRSHLKKTKVCCARPKWK</sequence>
<evidence type="ECO:0000313" key="1">
    <source>
        <dbReference type="EMBL" id="ONM01432.1"/>
    </source>
</evidence>
<proteinExistence type="predicted"/>
<organism evidence="1">
    <name type="scientific">Zea mays</name>
    <name type="common">Maize</name>
    <dbReference type="NCBI Taxonomy" id="4577"/>
    <lineage>
        <taxon>Eukaryota</taxon>
        <taxon>Viridiplantae</taxon>
        <taxon>Streptophyta</taxon>
        <taxon>Embryophyta</taxon>
        <taxon>Tracheophyta</taxon>
        <taxon>Spermatophyta</taxon>
        <taxon>Magnoliopsida</taxon>
        <taxon>Liliopsida</taxon>
        <taxon>Poales</taxon>
        <taxon>Poaceae</taxon>
        <taxon>PACMAD clade</taxon>
        <taxon>Panicoideae</taxon>
        <taxon>Andropogonodae</taxon>
        <taxon>Andropogoneae</taxon>
        <taxon>Tripsacinae</taxon>
        <taxon>Zea</taxon>
    </lineage>
</organism>
<name>A0A1D6KE33_MAIZE</name>
<dbReference type="EMBL" id="CM007647">
    <property type="protein sequence ID" value="ONM01432.1"/>
    <property type="molecule type" value="Genomic_DNA"/>
</dbReference>
<dbReference type="AlphaFoldDB" id="A0A1D6KE33"/>